<evidence type="ECO:0000313" key="2">
    <source>
        <dbReference type="EMBL" id="GBP41676.1"/>
    </source>
</evidence>
<feature type="compositionally biased region" description="Polar residues" evidence="1">
    <location>
        <begin position="63"/>
        <end position="77"/>
    </location>
</feature>
<accession>A0A4C1VRC0</accession>
<gene>
    <name evidence="2" type="ORF">EVAR_31994_1</name>
</gene>
<name>A0A4C1VRC0_EUMVA</name>
<dbReference type="Proteomes" id="UP000299102">
    <property type="component" value="Unassembled WGS sequence"/>
</dbReference>
<feature type="region of interest" description="Disordered" evidence="1">
    <location>
        <begin position="61"/>
        <end position="97"/>
    </location>
</feature>
<sequence>MLPTSISNRNNGFVRFKRRLPPKKMIYCVKPGDNTERCVKILQHNAISFQKAGREAHRAADINQHTNKSNQQRMSTSHSRRTRESLSGCGPTKKGTRRKISRMNELRHHLIIVALGDLTVKGLRTSNYSRLYRYRVSS</sequence>
<proteinExistence type="predicted"/>
<protein>
    <submittedName>
        <fullName evidence="2">Uncharacterized protein</fullName>
    </submittedName>
</protein>
<keyword evidence="3" id="KW-1185">Reference proteome</keyword>
<comment type="caution">
    <text evidence="2">The sequence shown here is derived from an EMBL/GenBank/DDBJ whole genome shotgun (WGS) entry which is preliminary data.</text>
</comment>
<evidence type="ECO:0000256" key="1">
    <source>
        <dbReference type="SAM" id="MobiDB-lite"/>
    </source>
</evidence>
<dbReference type="AlphaFoldDB" id="A0A4C1VRC0"/>
<organism evidence="2 3">
    <name type="scientific">Eumeta variegata</name>
    <name type="common">Bagworm moth</name>
    <name type="synonym">Eumeta japonica</name>
    <dbReference type="NCBI Taxonomy" id="151549"/>
    <lineage>
        <taxon>Eukaryota</taxon>
        <taxon>Metazoa</taxon>
        <taxon>Ecdysozoa</taxon>
        <taxon>Arthropoda</taxon>
        <taxon>Hexapoda</taxon>
        <taxon>Insecta</taxon>
        <taxon>Pterygota</taxon>
        <taxon>Neoptera</taxon>
        <taxon>Endopterygota</taxon>
        <taxon>Lepidoptera</taxon>
        <taxon>Glossata</taxon>
        <taxon>Ditrysia</taxon>
        <taxon>Tineoidea</taxon>
        <taxon>Psychidae</taxon>
        <taxon>Oiketicinae</taxon>
        <taxon>Eumeta</taxon>
    </lineage>
</organism>
<reference evidence="2 3" key="1">
    <citation type="journal article" date="2019" name="Commun. Biol.">
        <title>The bagworm genome reveals a unique fibroin gene that provides high tensile strength.</title>
        <authorList>
            <person name="Kono N."/>
            <person name="Nakamura H."/>
            <person name="Ohtoshi R."/>
            <person name="Tomita M."/>
            <person name="Numata K."/>
            <person name="Arakawa K."/>
        </authorList>
    </citation>
    <scope>NUCLEOTIDE SEQUENCE [LARGE SCALE GENOMIC DNA]</scope>
</reference>
<evidence type="ECO:0000313" key="3">
    <source>
        <dbReference type="Proteomes" id="UP000299102"/>
    </source>
</evidence>
<dbReference type="EMBL" id="BGZK01000403">
    <property type="protein sequence ID" value="GBP41676.1"/>
    <property type="molecule type" value="Genomic_DNA"/>
</dbReference>